<evidence type="ECO:0000256" key="2">
    <source>
        <dbReference type="SAM" id="MobiDB-lite"/>
    </source>
</evidence>
<name>A0A9P6KWF4_9PLEO</name>
<dbReference type="AlphaFoldDB" id="A0A9P6KWF4"/>
<feature type="compositionally biased region" description="Basic and acidic residues" evidence="2">
    <location>
        <begin position="280"/>
        <end position="291"/>
    </location>
</feature>
<proteinExistence type="predicted"/>
<sequence length="327" mass="37487">MPVSLLTQNIQAARAAGCSITFEDQFHSMTAGGHNMCFAEAEIGNRLERGSVHAKSSPMANSRRFPPGDILTLESLPPGLGSDATGNRFVRTNGLGRDLCPTRAEDLARFNPNVSIWQGPFPAKEEEDEGNPNRFYTRPLMRKDVPITMLQQWEHRNREREFAAKATALDEQIEALERPQIRYQEHDAWMFAKEADVWELGENHEWVRRDYQAEERLRLEKEEYDRETRRLKRELEEWEGEIKRGEMKKAAEEADRAWENEVIESQDDIDALEYAFLGKQDRRQTKGERGGKRLSQSSKPSKPSKQGRVRVYHGAAKGICKGIRACG</sequence>
<accession>A0A9P6KWF4</accession>
<dbReference type="EMBL" id="WJXW01000001">
    <property type="protein sequence ID" value="KAF9740889.1"/>
    <property type="molecule type" value="Genomic_DNA"/>
</dbReference>
<keyword evidence="4" id="KW-1185">Reference proteome</keyword>
<feature type="coiled-coil region" evidence="1">
    <location>
        <begin position="214"/>
        <end position="255"/>
    </location>
</feature>
<evidence type="ECO:0000256" key="1">
    <source>
        <dbReference type="SAM" id="Coils"/>
    </source>
</evidence>
<dbReference type="OrthoDB" id="10453908at2759"/>
<organism evidence="3 4">
    <name type="scientific">Paraphaeosphaeria minitans</name>
    <dbReference type="NCBI Taxonomy" id="565426"/>
    <lineage>
        <taxon>Eukaryota</taxon>
        <taxon>Fungi</taxon>
        <taxon>Dikarya</taxon>
        <taxon>Ascomycota</taxon>
        <taxon>Pezizomycotina</taxon>
        <taxon>Dothideomycetes</taxon>
        <taxon>Pleosporomycetidae</taxon>
        <taxon>Pleosporales</taxon>
        <taxon>Massarineae</taxon>
        <taxon>Didymosphaeriaceae</taxon>
        <taxon>Paraphaeosphaeria</taxon>
    </lineage>
</organism>
<keyword evidence="1" id="KW-0175">Coiled coil</keyword>
<feature type="region of interest" description="Disordered" evidence="2">
    <location>
        <begin position="280"/>
        <end position="311"/>
    </location>
</feature>
<comment type="caution">
    <text evidence="3">The sequence shown here is derived from an EMBL/GenBank/DDBJ whole genome shotgun (WGS) entry which is preliminary data.</text>
</comment>
<evidence type="ECO:0000313" key="3">
    <source>
        <dbReference type="EMBL" id="KAF9740889.1"/>
    </source>
</evidence>
<gene>
    <name evidence="3" type="ORF">PMIN01_00428</name>
</gene>
<protein>
    <submittedName>
        <fullName evidence="3">Uncharacterized protein</fullName>
    </submittedName>
</protein>
<reference evidence="3" key="1">
    <citation type="journal article" date="2020" name="Mol. Plant Microbe Interact.">
        <title>Genome Sequence of the Biocontrol Agent Coniothyrium minitans strain Conio (IMI 134523).</title>
        <authorList>
            <person name="Patel D."/>
            <person name="Shittu T.A."/>
            <person name="Baroncelli R."/>
            <person name="Muthumeenakshi S."/>
            <person name="Osborne T.H."/>
            <person name="Janganan T.K."/>
            <person name="Sreenivasaprasad S."/>
        </authorList>
    </citation>
    <scope>NUCLEOTIDE SEQUENCE</scope>
    <source>
        <strain evidence="3">Conio</strain>
    </source>
</reference>
<dbReference type="Proteomes" id="UP000756921">
    <property type="component" value="Unassembled WGS sequence"/>
</dbReference>
<feature type="compositionally biased region" description="Low complexity" evidence="2">
    <location>
        <begin position="295"/>
        <end position="304"/>
    </location>
</feature>
<evidence type="ECO:0000313" key="4">
    <source>
        <dbReference type="Proteomes" id="UP000756921"/>
    </source>
</evidence>